<accession>A0A5N6JX92</accession>
<dbReference type="SUPFAM" id="SSF56176">
    <property type="entry name" value="FAD-binding/transporter-associated domain-like"/>
    <property type="match status" value="1"/>
</dbReference>
<evidence type="ECO:0000313" key="5">
    <source>
        <dbReference type="EMBL" id="KAB8293758.1"/>
    </source>
</evidence>
<proteinExistence type="inferred from homology"/>
<dbReference type="Gene3D" id="3.30.465.10">
    <property type="match status" value="2"/>
</dbReference>
<dbReference type="PANTHER" id="PTHR13878">
    <property type="entry name" value="GULONOLACTONE OXIDASE"/>
    <property type="match status" value="1"/>
</dbReference>
<organism evidence="5 6">
    <name type="scientific">Monilinia laxa</name>
    <name type="common">Brown rot fungus</name>
    <name type="synonym">Sclerotinia laxa</name>
    <dbReference type="NCBI Taxonomy" id="61186"/>
    <lineage>
        <taxon>Eukaryota</taxon>
        <taxon>Fungi</taxon>
        <taxon>Dikarya</taxon>
        <taxon>Ascomycota</taxon>
        <taxon>Pezizomycotina</taxon>
        <taxon>Leotiomycetes</taxon>
        <taxon>Helotiales</taxon>
        <taxon>Sclerotiniaceae</taxon>
        <taxon>Monilinia</taxon>
    </lineage>
</organism>
<dbReference type="OrthoDB" id="9983560at2759"/>
<evidence type="ECO:0000256" key="1">
    <source>
        <dbReference type="ARBA" id="ARBA00005466"/>
    </source>
</evidence>
<evidence type="ECO:0000259" key="4">
    <source>
        <dbReference type="PROSITE" id="PS51387"/>
    </source>
</evidence>
<dbReference type="GO" id="GO:0071949">
    <property type="term" value="F:FAD binding"/>
    <property type="evidence" value="ECO:0007669"/>
    <property type="project" value="InterPro"/>
</dbReference>
<feature type="chain" id="PRO_5024912617" description="FAD-binding PCMH-type domain-containing protein" evidence="3">
    <location>
        <begin position="28"/>
        <end position="606"/>
    </location>
</feature>
<evidence type="ECO:0000256" key="2">
    <source>
        <dbReference type="ARBA" id="ARBA00023002"/>
    </source>
</evidence>
<dbReference type="Proteomes" id="UP000326757">
    <property type="component" value="Unassembled WGS sequence"/>
</dbReference>
<dbReference type="InterPro" id="IPR016169">
    <property type="entry name" value="FAD-bd_PCMH_sub2"/>
</dbReference>
<dbReference type="EMBL" id="VIGI01000011">
    <property type="protein sequence ID" value="KAB8293758.1"/>
    <property type="molecule type" value="Genomic_DNA"/>
</dbReference>
<dbReference type="InterPro" id="IPR016166">
    <property type="entry name" value="FAD-bd_PCMH"/>
</dbReference>
<dbReference type="InterPro" id="IPR036318">
    <property type="entry name" value="FAD-bd_PCMH-like_sf"/>
</dbReference>
<dbReference type="InterPro" id="IPR012951">
    <property type="entry name" value="BBE"/>
</dbReference>
<dbReference type="GO" id="GO:0016491">
    <property type="term" value="F:oxidoreductase activity"/>
    <property type="evidence" value="ECO:0007669"/>
    <property type="project" value="UniProtKB-KW"/>
</dbReference>
<gene>
    <name evidence="5" type="ORF">EYC80_009243</name>
</gene>
<keyword evidence="6" id="KW-1185">Reference proteome</keyword>
<reference evidence="5 6" key="1">
    <citation type="submission" date="2019-06" db="EMBL/GenBank/DDBJ databases">
        <title>Genome Sequence of the Brown Rot Fungal Pathogen Monilinia laxa.</title>
        <authorList>
            <person name="De Miccolis Angelini R.M."/>
            <person name="Landi L."/>
            <person name="Abate D."/>
            <person name="Pollastro S."/>
            <person name="Romanazzi G."/>
            <person name="Faretra F."/>
        </authorList>
    </citation>
    <scope>NUCLEOTIDE SEQUENCE [LARGE SCALE GENOMIC DNA]</scope>
    <source>
        <strain evidence="5 6">Mlax316</strain>
    </source>
</reference>
<feature type="domain" description="FAD-binding PCMH-type" evidence="4">
    <location>
        <begin position="123"/>
        <end position="302"/>
    </location>
</feature>
<evidence type="ECO:0000313" key="6">
    <source>
        <dbReference type="Proteomes" id="UP000326757"/>
    </source>
</evidence>
<dbReference type="Pfam" id="PF01565">
    <property type="entry name" value="FAD_binding_4"/>
    <property type="match status" value="1"/>
</dbReference>
<comment type="caution">
    <text evidence="5">The sequence shown here is derived from an EMBL/GenBank/DDBJ whole genome shotgun (WGS) entry which is preliminary data.</text>
</comment>
<keyword evidence="2" id="KW-0560">Oxidoreductase</keyword>
<evidence type="ECO:0000256" key="3">
    <source>
        <dbReference type="SAM" id="SignalP"/>
    </source>
</evidence>
<protein>
    <recommendedName>
        <fullName evidence="4">FAD-binding PCMH-type domain-containing protein</fullName>
    </recommendedName>
</protein>
<dbReference type="Pfam" id="PF08031">
    <property type="entry name" value="BBE"/>
    <property type="match status" value="1"/>
</dbReference>
<keyword evidence="3" id="KW-0732">Signal</keyword>
<dbReference type="PANTHER" id="PTHR13878:SF91">
    <property type="entry name" value="FAD BINDING DOMAIN PROTEIN (AFU_ORTHOLOGUE AFUA_6G12070)-RELATED"/>
    <property type="match status" value="1"/>
</dbReference>
<comment type="similarity">
    <text evidence="1">Belongs to the oxygen-dependent FAD-linked oxidoreductase family.</text>
</comment>
<sequence length="606" mass="65316">MNKIQKMASHKMLFLLFPFFCTISAQTARNSTCKALPGDRSWPSTAEWNSLNDTVDGRLIATVPIASPCHDPNYDSAECAYLQANWGNPSLHFNSSSSLMSPYFTILGNQSCTPYSSESSPCLIGNYVDFAVNVSKPEDIISAIHFAKTHNIRFVIRNTGHDYLGKSTGAGALAVWTHHLKNISFSDWSSDYYTGKAMTIGAGTQGFEALEAAHDAGFVTVGGECPTVGVAGGYTQGGGHSALSSNFGMGADQTLSWEVVTAGGELITASRTENTDLYWALSGGGGGTYGVVVSLTVRVYSDTTVSGASLSFPAYSANTTNETFWTAVEAFHSHLPAIVDAGTMVGYGISLEGFSIIGLHAYNKTQADVQALLSNFMDVLTTLGINYTVVYTVHATYLDHYNHYFGPLPYGSSDGIFGVGINTGGGRLIPRSVIQEDNKAYVATIRNVVNSNVPYTGVAVNVSSPDITSTVDNALLPAWRDALIHVIMASSWNYSAPVSEMVADQYRMVDDIIPQFEALTPGGGSYMNEGNFRQPNWQEAFFGENYDRLLEIKNKWDPDHLFYATTAVGSEAWSVAEDGRLCQAGNTTISERGVRRGGRPFVRGAM</sequence>
<dbReference type="InterPro" id="IPR006094">
    <property type="entry name" value="Oxid_FAD_bind_N"/>
</dbReference>
<name>A0A5N6JX92_MONLA</name>
<dbReference type="InterPro" id="IPR050432">
    <property type="entry name" value="FAD-linked_Oxidoreductases_BP"/>
</dbReference>
<dbReference type="AlphaFoldDB" id="A0A5N6JX92"/>
<dbReference type="PROSITE" id="PS51387">
    <property type="entry name" value="FAD_PCMH"/>
    <property type="match status" value="1"/>
</dbReference>
<feature type="signal peptide" evidence="3">
    <location>
        <begin position="1"/>
        <end position="27"/>
    </location>
</feature>